<gene>
    <name evidence="1" type="ORF">METZ01_LOCUS375061</name>
</gene>
<organism evidence="1">
    <name type="scientific">marine metagenome</name>
    <dbReference type="NCBI Taxonomy" id="408172"/>
    <lineage>
        <taxon>unclassified sequences</taxon>
        <taxon>metagenomes</taxon>
        <taxon>ecological metagenomes</taxon>
    </lineage>
</organism>
<sequence>KKWCNSFNFYADEFICRDLNVDVKTITKDGNKQYHILSDYTFEYEDGTILKKKDLNARIFIIDSSFEVSIITNAEDWKIYKDDIYSIIDSIQTASTHVISSENGFLRLPSNVYELPQGGTTDSKDHYTMEVDLFGEFSEIVSIKEGQNAIIKVTKPDGKTDQEKTKMKRDSNSFYHKYLLKSDFPTGKYQITVSTEIGDIQLGPISFTVIPANPENQICEGAAGVEYIGVAVSGYCRTINTPVLEKQVETKEIPAWSKNIFLWYGQGQVSENEIVNALQFLISENILSIGK</sequence>
<evidence type="ECO:0000313" key="1">
    <source>
        <dbReference type="EMBL" id="SVD22207.1"/>
    </source>
</evidence>
<proteinExistence type="predicted"/>
<feature type="non-terminal residue" evidence="1">
    <location>
        <position position="1"/>
    </location>
</feature>
<dbReference type="AlphaFoldDB" id="A0A382TL40"/>
<accession>A0A382TL40</accession>
<protein>
    <submittedName>
        <fullName evidence="1">Uncharacterized protein</fullName>
    </submittedName>
</protein>
<reference evidence="1" key="1">
    <citation type="submission" date="2018-05" db="EMBL/GenBank/DDBJ databases">
        <authorList>
            <person name="Lanie J.A."/>
            <person name="Ng W.-L."/>
            <person name="Kazmierczak K.M."/>
            <person name="Andrzejewski T.M."/>
            <person name="Davidsen T.M."/>
            <person name="Wayne K.J."/>
            <person name="Tettelin H."/>
            <person name="Glass J.I."/>
            <person name="Rusch D."/>
            <person name="Podicherti R."/>
            <person name="Tsui H.-C.T."/>
            <person name="Winkler M.E."/>
        </authorList>
    </citation>
    <scope>NUCLEOTIDE SEQUENCE</scope>
</reference>
<name>A0A382TL40_9ZZZZ</name>
<dbReference type="EMBL" id="UINC01137083">
    <property type="protein sequence ID" value="SVD22207.1"/>
    <property type="molecule type" value="Genomic_DNA"/>
</dbReference>